<dbReference type="EMBL" id="CAKMRJ010000113">
    <property type="protein sequence ID" value="CAH1417719.1"/>
    <property type="molecule type" value="Genomic_DNA"/>
</dbReference>
<keyword evidence="3" id="KW-1185">Reference proteome</keyword>
<dbReference type="Proteomes" id="UP001157418">
    <property type="component" value="Unassembled WGS sequence"/>
</dbReference>
<evidence type="ECO:0000313" key="3">
    <source>
        <dbReference type="Proteomes" id="UP001157418"/>
    </source>
</evidence>
<sequence>MLQTKNVNNSFALFGYDPSSPPPYRPQMDGVPSYYSQFQMPQQFHFQSQPQTHLSQTQFPSQPPFTPSTEIFSDSEHEEQQQQPQQQKKGKADPRR</sequence>
<feature type="region of interest" description="Disordered" evidence="1">
    <location>
        <begin position="1"/>
        <end position="33"/>
    </location>
</feature>
<feature type="compositionally biased region" description="Polar residues" evidence="1">
    <location>
        <begin position="1"/>
        <end position="11"/>
    </location>
</feature>
<comment type="caution">
    <text evidence="2">The sequence shown here is derived from an EMBL/GenBank/DDBJ whole genome shotgun (WGS) entry which is preliminary data.</text>
</comment>
<organism evidence="2 3">
    <name type="scientific">Lactuca virosa</name>
    <dbReference type="NCBI Taxonomy" id="75947"/>
    <lineage>
        <taxon>Eukaryota</taxon>
        <taxon>Viridiplantae</taxon>
        <taxon>Streptophyta</taxon>
        <taxon>Embryophyta</taxon>
        <taxon>Tracheophyta</taxon>
        <taxon>Spermatophyta</taxon>
        <taxon>Magnoliopsida</taxon>
        <taxon>eudicotyledons</taxon>
        <taxon>Gunneridae</taxon>
        <taxon>Pentapetalae</taxon>
        <taxon>asterids</taxon>
        <taxon>campanulids</taxon>
        <taxon>Asterales</taxon>
        <taxon>Asteraceae</taxon>
        <taxon>Cichorioideae</taxon>
        <taxon>Cichorieae</taxon>
        <taxon>Lactucinae</taxon>
        <taxon>Lactuca</taxon>
    </lineage>
</organism>
<evidence type="ECO:0000313" key="2">
    <source>
        <dbReference type="EMBL" id="CAH1417719.1"/>
    </source>
</evidence>
<feature type="region of interest" description="Disordered" evidence="1">
    <location>
        <begin position="46"/>
        <end position="96"/>
    </location>
</feature>
<dbReference type="AlphaFoldDB" id="A0AAU9LVU3"/>
<proteinExistence type="predicted"/>
<protein>
    <submittedName>
        <fullName evidence="2">Uncharacterized protein</fullName>
    </submittedName>
</protein>
<evidence type="ECO:0000256" key="1">
    <source>
        <dbReference type="SAM" id="MobiDB-lite"/>
    </source>
</evidence>
<accession>A0AAU9LVU3</accession>
<reference evidence="2 3" key="1">
    <citation type="submission" date="2022-01" db="EMBL/GenBank/DDBJ databases">
        <authorList>
            <person name="Xiong W."/>
            <person name="Schranz E."/>
        </authorList>
    </citation>
    <scope>NUCLEOTIDE SEQUENCE [LARGE SCALE GENOMIC DNA]</scope>
</reference>
<gene>
    <name evidence="2" type="ORF">LVIROSA_LOCUS5379</name>
</gene>
<name>A0AAU9LVU3_9ASTR</name>